<evidence type="ECO:0000313" key="7">
    <source>
        <dbReference type="Proteomes" id="UP001150830"/>
    </source>
</evidence>
<dbReference type="AlphaFoldDB" id="A0A9X3ELP6"/>
<keyword evidence="2 5" id="KW-0812">Transmembrane</keyword>
<feature type="transmembrane region" description="Helical" evidence="5">
    <location>
        <begin position="37"/>
        <end position="57"/>
    </location>
</feature>
<keyword evidence="3 5" id="KW-1133">Transmembrane helix</keyword>
<dbReference type="RefSeq" id="WP_283173152.1">
    <property type="nucleotide sequence ID" value="NZ_JAPNOA010000020.1"/>
</dbReference>
<feature type="transmembrane region" description="Helical" evidence="5">
    <location>
        <begin position="6"/>
        <end position="25"/>
    </location>
</feature>
<dbReference type="InterPro" id="IPR047662">
    <property type="entry name" value="SemiSWEET"/>
</dbReference>
<evidence type="ECO:0000256" key="1">
    <source>
        <dbReference type="ARBA" id="ARBA00004141"/>
    </source>
</evidence>
<dbReference type="InterPro" id="IPR006603">
    <property type="entry name" value="PQ-loop_rpt"/>
</dbReference>
<evidence type="ECO:0000256" key="5">
    <source>
        <dbReference type="SAM" id="Phobius"/>
    </source>
</evidence>
<dbReference type="Proteomes" id="UP001150830">
    <property type="component" value="Unassembled WGS sequence"/>
</dbReference>
<dbReference type="GO" id="GO:0051119">
    <property type="term" value="F:sugar transmembrane transporter activity"/>
    <property type="evidence" value="ECO:0007669"/>
    <property type="project" value="InterPro"/>
</dbReference>
<accession>A0A9X3ELP6</accession>
<dbReference type="NCBIfam" id="NF037968">
    <property type="entry name" value="SemiSWEET_2"/>
    <property type="match status" value="1"/>
</dbReference>
<dbReference type="EMBL" id="JAPNOA010000020">
    <property type="protein sequence ID" value="MCY0964933.1"/>
    <property type="molecule type" value="Genomic_DNA"/>
</dbReference>
<feature type="transmembrane region" description="Helical" evidence="5">
    <location>
        <begin position="63"/>
        <end position="82"/>
    </location>
</feature>
<evidence type="ECO:0000256" key="4">
    <source>
        <dbReference type="ARBA" id="ARBA00023136"/>
    </source>
</evidence>
<keyword evidence="4 5" id="KW-0472">Membrane</keyword>
<proteinExistence type="predicted"/>
<dbReference type="GO" id="GO:0016020">
    <property type="term" value="C:membrane"/>
    <property type="evidence" value="ECO:0007669"/>
    <property type="project" value="UniProtKB-SubCell"/>
</dbReference>
<reference evidence="6" key="1">
    <citation type="submission" date="2022-11" db="EMBL/GenBank/DDBJ databases">
        <title>Parathalassolutuus dongxingensis gen. nov., sp. nov., a novel member of family Oceanospirillaceae isolated from a coastal shrimp pond in Guangxi, China.</title>
        <authorList>
            <person name="Chen H."/>
        </authorList>
    </citation>
    <scope>NUCLEOTIDE SEQUENCE</scope>
    <source>
        <strain evidence="6">G-43</strain>
    </source>
</reference>
<gene>
    <name evidence="6" type="ORF">OUO13_07020</name>
</gene>
<sequence>MDSYIGIIGFIAAFCTTVSFVPQVLRTWRTRDLSGISLTMYSIFTFGIMVWLVYGLLQNDWPLVIANAITGSLSMTILIMKLKYRNTETGR</sequence>
<evidence type="ECO:0000313" key="6">
    <source>
        <dbReference type="EMBL" id="MCY0964933.1"/>
    </source>
</evidence>
<protein>
    <submittedName>
        <fullName evidence="6">SemiSWEET transporter</fullName>
    </submittedName>
</protein>
<comment type="subcellular location">
    <subcellularLocation>
        <location evidence="1">Membrane</location>
        <topology evidence="1">Multi-pass membrane protein</topology>
    </subcellularLocation>
</comment>
<name>A0A9X3ELP6_9GAMM</name>
<keyword evidence="7" id="KW-1185">Reference proteome</keyword>
<evidence type="ECO:0000256" key="2">
    <source>
        <dbReference type="ARBA" id="ARBA00022692"/>
    </source>
</evidence>
<organism evidence="6 7">
    <name type="scientific">Parathalassolituus penaei</name>
    <dbReference type="NCBI Taxonomy" id="2997323"/>
    <lineage>
        <taxon>Bacteria</taxon>
        <taxon>Pseudomonadati</taxon>
        <taxon>Pseudomonadota</taxon>
        <taxon>Gammaproteobacteria</taxon>
        <taxon>Oceanospirillales</taxon>
        <taxon>Oceanospirillaceae</taxon>
        <taxon>Parathalassolituus</taxon>
    </lineage>
</organism>
<evidence type="ECO:0000256" key="3">
    <source>
        <dbReference type="ARBA" id="ARBA00022989"/>
    </source>
</evidence>
<dbReference type="Pfam" id="PF04193">
    <property type="entry name" value="PQ-loop"/>
    <property type="match status" value="1"/>
</dbReference>
<dbReference type="Gene3D" id="1.20.1280.290">
    <property type="match status" value="1"/>
</dbReference>
<comment type="caution">
    <text evidence="6">The sequence shown here is derived from an EMBL/GenBank/DDBJ whole genome shotgun (WGS) entry which is preliminary data.</text>
</comment>